<organism evidence="2 3">
    <name type="scientific">Trifolium medium</name>
    <dbReference type="NCBI Taxonomy" id="97028"/>
    <lineage>
        <taxon>Eukaryota</taxon>
        <taxon>Viridiplantae</taxon>
        <taxon>Streptophyta</taxon>
        <taxon>Embryophyta</taxon>
        <taxon>Tracheophyta</taxon>
        <taxon>Spermatophyta</taxon>
        <taxon>Magnoliopsida</taxon>
        <taxon>eudicotyledons</taxon>
        <taxon>Gunneridae</taxon>
        <taxon>Pentapetalae</taxon>
        <taxon>rosids</taxon>
        <taxon>fabids</taxon>
        <taxon>Fabales</taxon>
        <taxon>Fabaceae</taxon>
        <taxon>Papilionoideae</taxon>
        <taxon>50 kb inversion clade</taxon>
        <taxon>NPAAA clade</taxon>
        <taxon>Hologalegina</taxon>
        <taxon>IRL clade</taxon>
        <taxon>Trifolieae</taxon>
        <taxon>Trifolium</taxon>
    </lineage>
</organism>
<comment type="caution">
    <text evidence="2">The sequence shown here is derived from an EMBL/GenBank/DDBJ whole genome shotgun (WGS) entry which is preliminary data.</text>
</comment>
<keyword evidence="3" id="KW-1185">Reference proteome</keyword>
<feature type="region of interest" description="Disordered" evidence="1">
    <location>
        <begin position="1"/>
        <end position="35"/>
    </location>
</feature>
<dbReference type="Proteomes" id="UP000265520">
    <property type="component" value="Unassembled WGS sequence"/>
</dbReference>
<evidence type="ECO:0000256" key="1">
    <source>
        <dbReference type="SAM" id="MobiDB-lite"/>
    </source>
</evidence>
<proteinExistence type="predicted"/>
<sequence length="35" mass="3669">SAPAQANCNPPGSSVQRPIPLNPWAAMSSQNRSHP</sequence>
<accession>A0A392U1Q7</accession>
<feature type="non-terminal residue" evidence="2">
    <location>
        <position position="1"/>
    </location>
</feature>
<reference evidence="2 3" key="1">
    <citation type="journal article" date="2018" name="Front. Plant Sci.">
        <title>Red Clover (Trifolium pratense) and Zigzag Clover (T. medium) - A Picture of Genomic Similarities and Differences.</title>
        <authorList>
            <person name="Dluhosova J."/>
            <person name="Istvanek J."/>
            <person name="Nedelnik J."/>
            <person name="Repkova J."/>
        </authorList>
    </citation>
    <scope>NUCLEOTIDE SEQUENCE [LARGE SCALE GENOMIC DNA]</scope>
    <source>
        <strain evidence="3">cv. 10/8</strain>
        <tissue evidence="2">Leaf</tissue>
    </source>
</reference>
<protein>
    <submittedName>
        <fullName evidence="2">Uncharacterized protein</fullName>
    </submittedName>
</protein>
<feature type="compositionally biased region" description="Polar residues" evidence="1">
    <location>
        <begin position="1"/>
        <end position="16"/>
    </location>
</feature>
<evidence type="ECO:0000313" key="2">
    <source>
        <dbReference type="EMBL" id="MCI67028.1"/>
    </source>
</evidence>
<evidence type="ECO:0000313" key="3">
    <source>
        <dbReference type="Proteomes" id="UP000265520"/>
    </source>
</evidence>
<dbReference type="AlphaFoldDB" id="A0A392U1Q7"/>
<name>A0A392U1Q7_9FABA</name>
<dbReference type="EMBL" id="LXQA010707166">
    <property type="protein sequence ID" value="MCI67028.1"/>
    <property type="molecule type" value="Genomic_DNA"/>
</dbReference>